<dbReference type="Pfam" id="PF00168">
    <property type="entry name" value="C2"/>
    <property type="match status" value="1"/>
</dbReference>
<dbReference type="InterPro" id="IPR000008">
    <property type="entry name" value="C2_dom"/>
</dbReference>
<dbReference type="PANTHER" id="PTHR45999:SF4">
    <property type="entry name" value="UNC-13-4A, ISOFORM B"/>
    <property type="match status" value="1"/>
</dbReference>
<evidence type="ECO:0000256" key="3">
    <source>
        <dbReference type="ARBA" id="ARBA00022483"/>
    </source>
</evidence>
<evidence type="ECO:0000313" key="7">
    <source>
        <dbReference type="Proteomes" id="UP000597762"/>
    </source>
</evidence>
<dbReference type="InterPro" id="IPR014770">
    <property type="entry name" value="Munc13_1"/>
</dbReference>
<dbReference type="PROSITE" id="PS50004">
    <property type="entry name" value="C2"/>
    <property type="match status" value="1"/>
</dbReference>
<dbReference type="PROSITE" id="PS51258">
    <property type="entry name" value="MHD1"/>
    <property type="match status" value="1"/>
</dbReference>
<evidence type="ECO:0000259" key="5">
    <source>
        <dbReference type="PROSITE" id="PS51258"/>
    </source>
</evidence>
<dbReference type="InterPro" id="IPR035892">
    <property type="entry name" value="C2_domain_sf"/>
</dbReference>
<feature type="domain" description="MHD1" evidence="5">
    <location>
        <begin position="477"/>
        <end position="598"/>
    </location>
</feature>
<protein>
    <submittedName>
        <fullName evidence="6">BAIAP3</fullName>
    </submittedName>
</protein>
<dbReference type="Proteomes" id="UP000597762">
    <property type="component" value="Unassembled WGS sequence"/>
</dbReference>
<keyword evidence="3" id="KW-0268">Exocytosis</keyword>
<evidence type="ECO:0000256" key="2">
    <source>
        <dbReference type="ARBA" id="ARBA00005823"/>
    </source>
</evidence>
<comment type="similarity">
    <text evidence="2">Belongs to the unc-13 family.</text>
</comment>
<dbReference type="GO" id="GO:0099503">
    <property type="term" value="C:secretory vesicle"/>
    <property type="evidence" value="ECO:0007669"/>
    <property type="project" value="TreeGrafter"/>
</dbReference>
<evidence type="ECO:0000256" key="1">
    <source>
        <dbReference type="ARBA" id="ARBA00004603"/>
    </source>
</evidence>
<sequence>MHAAKKRAAPRIVLRVNIIEAKDLKPKDVIGTSDPYCLLGIQANTGKTALEALPVKKQSTTRVLKRELNPVWDEWFQFEIRNLKNDHFLLDVWDNDPEQSLADAVLNIGQSSNMEDFHRGIKDIRKCLKKGEELDDFLGRMSCVVKTVPSAGERAWYQLEGRSHKSNVQGFVRISFRLTAVQPNISIKNGSIKEIPSSENCQEHILKNADVVSVFIKHTLSSIYLSENNKWIGSMAKELVNIIHLHALHHDMSEFQEDVSLWRAYTEQHHKKSMCHSAMLFYLERLKVSWGHADRKKLHNEEIMIVQKSFHIFISDCLQNVQFFRESAKDGPDFNNLLKCLNILNTFDLVGLCYPVVNLSGEIETALVNGTKEWYEKVLEDVEPPTSLPKDVIQSLLNLTLNINGDLVKANCYYRSKFRMVNIDYEPLIYPLIEKRLVSDITKALDKLGSGDRVGFREIIQFRNNWRYDEQLWTTHFKLYIALKEVSSYFDKVPLKQRYSPNLSKYHEWFRFQLERWMVMSHEKSLAVIRKAIAIDEAERVTDLTGFTSSAVDVGVCLNELSEMVSQLAWPNLCEWYAIGTLVMAMISDGAKLYAKLIYEKLQEVKFYDEDGQFDVSNQLCRIINSIEQVRLSLSPQFEKLESLRPSTDSLLNVNDAERIAFLADIRDQILADANSTILSIILMVMTAVAKQMQKDLKEQMNAVCSVYLEQVSREQAFEKLNSYLETNFGILHKNLMTSIKDQAFFEWVEDVLERVEAIFYADGNGLTWNAMETKAFLEVKNEVLLRGEMAGLEEANNKSTCLCCS</sequence>
<reference evidence="6" key="1">
    <citation type="submission" date="2021-01" db="EMBL/GenBank/DDBJ databases">
        <authorList>
            <person name="Li R."/>
            <person name="Bekaert M."/>
        </authorList>
    </citation>
    <scope>NUCLEOTIDE SEQUENCE</scope>
    <source>
        <strain evidence="6">Farmed</strain>
    </source>
</reference>
<dbReference type="SUPFAM" id="SSF49562">
    <property type="entry name" value="C2 domain (Calcium/lipid-binding domain, CaLB)"/>
    <property type="match status" value="1"/>
</dbReference>
<dbReference type="GO" id="GO:0005770">
    <property type="term" value="C:late endosome"/>
    <property type="evidence" value="ECO:0007669"/>
    <property type="project" value="UniProtKB-SubCell"/>
</dbReference>
<organism evidence="6 7">
    <name type="scientific">Acanthosepion pharaonis</name>
    <name type="common">Pharaoh cuttlefish</name>
    <name type="synonym">Sepia pharaonis</name>
    <dbReference type="NCBI Taxonomy" id="158019"/>
    <lineage>
        <taxon>Eukaryota</taxon>
        <taxon>Metazoa</taxon>
        <taxon>Spiralia</taxon>
        <taxon>Lophotrochozoa</taxon>
        <taxon>Mollusca</taxon>
        <taxon>Cephalopoda</taxon>
        <taxon>Coleoidea</taxon>
        <taxon>Decapodiformes</taxon>
        <taxon>Sepiida</taxon>
        <taxon>Sepiina</taxon>
        <taxon>Sepiidae</taxon>
        <taxon>Acanthosepion</taxon>
    </lineage>
</organism>
<dbReference type="SMART" id="SM00239">
    <property type="entry name" value="C2"/>
    <property type="match status" value="1"/>
</dbReference>
<dbReference type="EMBL" id="CAHIKZ030000313">
    <property type="protein sequence ID" value="CAE1167999.1"/>
    <property type="molecule type" value="Genomic_DNA"/>
</dbReference>
<dbReference type="InterPro" id="IPR052095">
    <property type="entry name" value="UNC-13_domain"/>
</dbReference>
<dbReference type="GO" id="GO:0006887">
    <property type="term" value="P:exocytosis"/>
    <property type="evidence" value="ECO:0007669"/>
    <property type="project" value="UniProtKB-KW"/>
</dbReference>
<dbReference type="Gene3D" id="2.60.40.150">
    <property type="entry name" value="C2 domain"/>
    <property type="match status" value="1"/>
</dbReference>
<name>A0A812B358_ACAPH</name>
<evidence type="ECO:0000259" key="4">
    <source>
        <dbReference type="PROSITE" id="PS50004"/>
    </source>
</evidence>
<accession>A0A812B358</accession>
<dbReference type="OrthoDB" id="7976202at2759"/>
<evidence type="ECO:0000313" key="6">
    <source>
        <dbReference type="EMBL" id="CAE1167999.1"/>
    </source>
</evidence>
<dbReference type="AlphaFoldDB" id="A0A812B358"/>
<gene>
    <name evidence="6" type="ORF">SPHA_9846</name>
</gene>
<proteinExistence type="inferred from homology"/>
<comment type="subcellular location">
    <subcellularLocation>
        <location evidence="1">Late endosome</location>
    </subcellularLocation>
</comment>
<keyword evidence="7" id="KW-1185">Reference proteome</keyword>
<dbReference type="PANTHER" id="PTHR45999">
    <property type="entry name" value="UNC-13-4A, ISOFORM B"/>
    <property type="match status" value="1"/>
</dbReference>
<comment type="caution">
    <text evidence="6">The sequence shown here is derived from an EMBL/GenBank/DDBJ whole genome shotgun (WGS) entry which is preliminary data.</text>
</comment>
<dbReference type="Gene3D" id="1.10.357.50">
    <property type="match status" value="1"/>
</dbReference>
<feature type="domain" description="C2" evidence="4">
    <location>
        <begin position="1"/>
        <end position="128"/>
    </location>
</feature>